<sequence length="139" mass="15182">MRNSSTSPLIACCMKSIAIKSPNSSPATRVNRLMNEHAPSIARKNSRMAVHTQTQPVQARNRFRPRSGLSLAKLNMNVYMSTVGSATPRISRGCPPKMEWIMPHRAVDANVCTAVRTPSVFLSNCSPNDITGIADAKNM</sequence>
<name>A0A0A9CUL2_ARUDO</name>
<dbReference type="AlphaFoldDB" id="A0A0A9CUL2"/>
<protein>
    <submittedName>
        <fullName evidence="1">Uncharacterized protein</fullName>
    </submittedName>
</protein>
<accession>A0A0A9CUL2</accession>
<reference evidence="1" key="1">
    <citation type="submission" date="2014-09" db="EMBL/GenBank/DDBJ databases">
        <authorList>
            <person name="Magalhaes I.L.F."/>
            <person name="Oliveira U."/>
            <person name="Santos F.R."/>
            <person name="Vidigal T.H.D.A."/>
            <person name="Brescovit A.D."/>
            <person name="Santos A.J."/>
        </authorList>
    </citation>
    <scope>NUCLEOTIDE SEQUENCE</scope>
    <source>
        <tissue evidence="1">Shoot tissue taken approximately 20 cm above the soil surface</tissue>
    </source>
</reference>
<dbReference type="EMBL" id="GBRH01222723">
    <property type="protein sequence ID" value="JAD75172.1"/>
    <property type="molecule type" value="Transcribed_RNA"/>
</dbReference>
<proteinExistence type="predicted"/>
<evidence type="ECO:0000313" key="1">
    <source>
        <dbReference type="EMBL" id="JAD75172.1"/>
    </source>
</evidence>
<organism evidence="1">
    <name type="scientific">Arundo donax</name>
    <name type="common">Giant reed</name>
    <name type="synonym">Donax arundinaceus</name>
    <dbReference type="NCBI Taxonomy" id="35708"/>
    <lineage>
        <taxon>Eukaryota</taxon>
        <taxon>Viridiplantae</taxon>
        <taxon>Streptophyta</taxon>
        <taxon>Embryophyta</taxon>
        <taxon>Tracheophyta</taxon>
        <taxon>Spermatophyta</taxon>
        <taxon>Magnoliopsida</taxon>
        <taxon>Liliopsida</taxon>
        <taxon>Poales</taxon>
        <taxon>Poaceae</taxon>
        <taxon>PACMAD clade</taxon>
        <taxon>Arundinoideae</taxon>
        <taxon>Arundineae</taxon>
        <taxon>Arundo</taxon>
    </lineage>
</organism>
<reference evidence="1" key="2">
    <citation type="journal article" date="2015" name="Data Brief">
        <title>Shoot transcriptome of the giant reed, Arundo donax.</title>
        <authorList>
            <person name="Barrero R.A."/>
            <person name="Guerrero F.D."/>
            <person name="Moolhuijzen P."/>
            <person name="Goolsby J.A."/>
            <person name="Tidwell J."/>
            <person name="Bellgard S.E."/>
            <person name="Bellgard M.I."/>
        </authorList>
    </citation>
    <scope>NUCLEOTIDE SEQUENCE</scope>
    <source>
        <tissue evidence="1">Shoot tissue taken approximately 20 cm above the soil surface</tissue>
    </source>
</reference>